<keyword evidence="6" id="KW-1185">Reference proteome</keyword>
<dbReference type="PROSITE" id="PS00379">
    <property type="entry name" value="CDP_ALCOHOL_P_TRANSF"/>
    <property type="match status" value="1"/>
</dbReference>
<reference evidence="5 6" key="1">
    <citation type="submission" date="2017-08" db="EMBL/GenBank/DDBJ databases">
        <title>The strain WRN001 was isolated from Binhai saline alkaline soil, Tianjin, China.</title>
        <authorList>
            <person name="Liu D."/>
            <person name="Zhang G."/>
        </authorList>
    </citation>
    <scope>NUCLEOTIDE SEQUENCE [LARGE SCALE GENOMIC DNA]</scope>
    <source>
        <strain evidence="5 6">WN019</strain>
    </source>
</reference>
<comment type="caution">
    <text evidence="5">The sequence shown here is derived from an EMBL/GenBank/DDBJ whole genome shotgun (WGS) entry which is preliminary data.</text>
</comment>
<organism evidence="5 6">
    <name type="scientific">Halorubrum salipaludis</name>
    <dbReference type="NCBI Taxonomy" id="2032630"/>
    <lineage>
        <taxon>Archaea</taxon>
        <taxon>Methanobacteriati</taxon>
        <taxon>Methanobacteriota</taxon>
        <taxon>Stenosarchaea group</taxon>
        <taxon>Halobacteria</taxon>
        <taxon>Halobacteriales</taxon>
        <taxon>Haloferacaceae</taxon>
        <taxon>Halorubrum</taxon>
    </lineage>
</organism>
<dbReference type="GO" id="GO:0008654">
    <property type="term" value="P:phospholipid biosynthetic process"/>
    <property type="evidence" value="ECO:0007669"/>
    <property type="project" value="InterPro"/>
</dbReference>
<keyword evidence="4" id="KW-0472">Membrane</keyword>
<dbReference type="Pfam" id="PF01066">
    <property type="entry name" value="CDP-OH_P_transf"/>
    <property type="match status" value="1"/>
</dbReference>
<feature type="transmembrane region" description="Helical" evidence="4">
    <location>
        <begin position="122"/>
        <end position="143"/>
    </location>
</feature>
<dbReference type="OrthoDB" id="331608at2157"/>
<proteinExistence type="inferred from homology"/>
<feature type="region of interest" description="Disordered" evidence="3">
    <location>
        <begin position="73"/>
        <end position="113"/>
    </location>
</feature>
<sequence length="300" mass="31007">MTGARSPRLRRQWRGGALALAAALTALGVALDASPALPRLPGLPGSAAVQWAVPTAAAGGFVVWFCRRHLDANRRDPTTGTSEEGSRASEEGSGTSEEGSGTSEEGSGTEGERPRRYATLGLANAVTVARGGLFAAVAGFAAVEPAGRVVWLPALCYGTGCLLDLADGAIARRRGRTTVLGAKLDMAVDTLGFLVAPVVAVVWGRLPVWYLSLSAARYLFKAGRGYRRARGRPVYDLPSSAVRRPLAGVQMAFISVALAPVLPVATVRALAAVVLAPSLAVFARDYLVVSGRLSAGDDGG</sequence>
<evidence type="ECO:0000256" key="4">
    <source>
        <dbReference type="SAM" id="Phobius"/>
    </source>
</evidence>
<accession>A0A2A2FD72</accession>
<dbReference type="Proteomes" id="UP000218083">
    <property type="component" value="Unassembled WGS sequence"/>
</dbReference>
<feature type="transmembrane region" description="Helical" evidence="4">
    <location>
        <begin position="191"/>
        <end position="211"/>
    </location>
</feature>
<dbReference type="RefSeq" id="WP_095637771.1">
    <property type="nucleotide sequence ID" value="NZ_NSKC01000009.1"/>
</dbReference>
<protein>
    <submittedName>
        <fullName evidence="5">CDP-alcohol phosphatidyltransferase</fullName>
    </submittedName>
</protein>
<evidence type="ECO:0000256" key="2">
    <source>
        <dbReference type="RuleBase" id="RU003750"/>
    </source>
</evidence>
<comment type="similarity">
    <text evidence="2">Belongs to the CDP-alcohol phosphatidyltransferase class-I family.</text>
</comment>
<dbReference type="InterPro" id="IPR048254">
    <property type="entry name" value="CDP_ALCOHOL_P_TRANSF_CS"/>
</dbReference>
<dbReference type="GO" id="GO:0016020">
    <property type="term" value="C:membrane"/>
    <property type="evidence" value="ECO:0007669"/>
    <property type="project" value="InterPro"/>
</dbReference>
<evidence type="ECO:0000313" key="6">
    <source>
        <dbReference type="Proteomes" id="UP000218083"/>
    </source>
</evidence>
<keyword evidence="4" id="KW-0812">Transmembrane</keyword>
<keyword evidence="1 2" id="KW-0808">Transferase</keyword>
<dbReference type="AlphaFoldDB" id="A0A2A2FD72"/>
<feature type="transmembrane region" description="Helical" evidence="4">
    <location>
        <begin position="48"/>
        <end position="66"/>
    </location>
</feature>
<evidence type="ECO:0000313" key="5">
    <source>
        <dbReference type="EMBL" id="PAU82627.1"/>
    </source>
</evidence>
<name>A0A2A2FD72_9EURY</name>
<dbReference type="EMBL" id="NSKC01000009">
    <property type="protein sequence ID" value="PAU82627.1"/>
    <property type="molecule type" value="Genomic_DNA"/>
</dbReference>
<gene>
    <name evidence="5" type="ORF">CK500_13600</name>
</gene>
<feature type="transmembrane region" description="Helical" evidence="4">
    <location>
        <begin position="252"/>
        <end position="282"/>
    </location>
</feature>
<dbReference type="InterPro" id="IPR000462">
    <property type="entry name" value="CDP-OH_P_trans"/>
</dbReference>
<evidence type="ECO:0000256" key="1">
    <source>
        <dbReference type="ARBA" id="ARBA00022679"/>
    </source>
</evidence>
<dbReference type="InterPro" id="IPR043130">
    <property type="entry name" value="CDP-OH_PTrfase_TM_dom"/>
</dbReference>
<feature type="compositionally biased region" description="Low complexity" evidence="3">
    <location>
        <begin position="91"/>
        <end position="106"/>
    </location>
</feature>
<dbReference type="GO" id="GO:0016780">
    <property type="term" value="F:phosphotransferase activity, for other substituted phosphate groups"/>
    <property type="evidence" value="ECO:0007669"/>
    <property type="project" value="InterPro"/>
</dbReference>
<feature type="transmembrane region" description="Helical" evidence="4">
    <location>
        <begin position="149"/>
        <end position="170"/>
    </location>
</feature>
<keyword evidence="4" id="KW-1133">Transmembrane helix</keyword>
<evidence type="ECO:0000256" key="3">
    <source>
        <dbReference type="SAM" id="MobiDB-lite"/>
    </source>
</evidence>
<dbReference type="Gene3D" id="1.20.120.1760">
    <property type="match status" value="1"/>
</dbReference>